<dbReference type="PANTHER" id="PTHR16932">
    <property type="entry name" value="INTERFERON ALPHA-INDUCIBLE PROTEIN 27"/>
    <property type="match status" value="1"/>
</dbReference>
<feature type="transmembrane region" description="Helical" evidence="6">
    <location>
        <begin position="100"/>
        <end position="122"/>
    </location>
</feature>
<dbReference type="InterPro" id="IPR038213">
    <property type="entry name" value="IFI6/IFI27-like_sf"/>
</dbReference>
<evidence type="ECO:0000256" key="5">
    <source>
        <dbReference type="ARBA" id="ARBA00023136"/>
    </source>
</evidence>
<dbReference type="AlphaFoldDB" id="A0A9W4WMK0"/>
<keyword evidence="3 6" id="KW-0812">Transmembrane</keyword>
<keyword evidence="4 6" id="KW-1133">Transmembrane helix</keyword>
<evidence type="ECO:0000313" key="7">
    <source>
        <dbReference type="EMBL" id="CAI2173125.1"/>
    </source>
</evidence>
<comment type="similarity">
    <text evidence="2">Belongs to the IFI6/IFI27 family.</text>
</comment>
<dbReference type="OrthoDB" id="440424at2759"/>
<evidence type="ECO:0000256" key="4">
    <source>
        <dbReference type="ARBA" id="ARBA00022989"/>
    </source>
</evidence>
<evidence type="ECO:0000256" key="6">
    <source>
        <dbReference type="SAM" id="Phobius"/>
    </source>
</evidence>
<dbReference type="Gene3D" id="6.10.110.10">
    <property type="match status" value="1"/>
</dbReference>
<comment type="caution">
    <text evidence="7">The sequence shown here is derived from an EMBL/GenBank/DDBJ whole genome shotgun (WGS) entry which is preliminary data.</text>
</comment>
<evidence type="ECO:0000256" key="1">
    <source>
        <dbReference type="ARBA" id="ARBA00004141"/>
    </source>
</evidence>
<dbReference type="GO" id="GO:0016020">
    <property type="term" value="C:membrane"/>
    <property type="evidence" value="ECO:0007669"/>
    <property type="project" value="UniProtKB-SubCell"/>
</dbReference>
<name>A0A9W4WMK0_9GLOM</name>
<protein>
    <submittedName>
        <fullName evidence="7">19566_t:CDS:1</fullName>
    </submittedName>
</protein>
<feature type="transmembrane region" description="Helical" evidence="6">
    <location>
        <begin position="36"/>
        <end position="61"/>
    </location>
</feature>
<keyword evidence="8" id="KW-1185">Reference proteome</keyword>
<dbReference type="PANTHER" id="PTHR16932:SF18">
    <property type="entry name" value="INTERFERON, ALPHA-INDUCIBLE PROTEIN 27-LIKE 2"/>
    <property type="match status" value="1"/>
</dbReference>
<evidence type="ECO:0000313" key="8">
    <source>
        <dbReference type="Proteomes" id="UP001153678"/>
    </source>
</evidence>
<accession>A0A9W4WMK0</accession>
<gene>
    <name evidence="7" type="ORF">FWILDA_LOCUS5928</name>
</gene>
<sequence length="247" mass="26177">MTISTFKALILDSFMRDGIIQAPESSENFFKRHQKLLMTGTAVIAGAILGPIAIGGVIGALGFGEAGIAAGSIAAWMMSLQRGAVAAGSLVAILQSVGAAGLGIGAVIAAGSGGGIFGGFIAKAILNILKSNPEGLAELENKFVSINEIDDDDEKNQLHKKVIFVMKQNLLKSNENKNLTSFLTGFDLARGVTKEEAKKFEFLFNRDDEGCSEGIEILHQHLIKIKINGNDRVTSKQGSYVLNLNDL</sequence>
<proteinExistence type="inferred from homology"/>
<organism evidence="7 8">
    <name type="scientific">Funneliformis geosporum</name>
    <dbReference type="NCBI Taxonomy" id="1117311"/>
    <lineage>
        <taxon>Eukaryota</taxon>
        <taxon>Fungi</taxon>
        <taxon>Fungi incertae sedis</taxon>
        <taxon>Mucoromycota</taxon>
        <taxon>Glomeromycotina</taxon>
        <taxon>Glomeromycetes</taxon>
        <taxon>Glomerales</taxon>
        <taxon>Glomeraceae</taxon>
        <taxon>Funneliformis</taxon>
    </lineage>
</organism>
<dbReference type="InterPro" id="IPR009311">
    <property type="entry name" value="IFI6/IFI27-like"/>
</dbReference>
<evidence type="ECO:0000256" key="3">
    <source>
        <dbReference type="ARBA" id="ARBA00022692"/>
    </source>
</evidence>
<feature type="transmembrane region" description="Helical" evidence="6">
    <location>
        <begin position="73"/>
        <end position="94"/>
    </location>
</feature>
<comment type="subcellular location">
    <subcellularLocation>
        <location evidence="1">Membrane</location>
        <topology evidence="1">Multi-pass membrane protein</topology>
    </subcellularLocation>
</comment>
<keyword evidence="5 6" id="KW-0472">Membrane</keyword>
<dbReference type="Pfam" id="PF06140">
    <property type="entry name" value="Ifi-6-16"/>
    <property type="match status" value="1"/>
</dbReference>
<evidence type="ECO:0000256" key="2">
    <source>
        <dbReference type="ARBA" id="ARBA00007262"/>
    </source>
</evidence>
<reference evidence="7" key="1">
    <citation type="submission" date="2022-08" db="EMBL/GenBank/DDBJ databases">
        <authorList>
            <person name="Kallberg Y."/>
            <person name="Tangrot J."/>
            <person name="Rosling A."/>
        </authorList>
    </citation>
    <scope>NUCLEOTIDE SEQUENCE</scope>
    <source>
        <strain evidence="7">Wild A</strain>
    </source>
</reference>
<dbReference type="EMBL" id="CAMKVN010001021">
    <property type="protein sequence ID" value="CAI2173125.1"/>
    <property type="molecule type" value="Genomic_DNA"/>
</dbReference>
<dbReference type="Proteomes" id="UP001153678">
    <property type="component" value="Unassembled WGS sequence"/>
</dbReference>